<evidence type="ECO:0000313" key="3">
    <source>
        <dbReference type="Proteomes" id="UP000095009"/>
    </source>
</evidence>
<dbReference type="SMART" id="SM00450">
    <property type="entry name" value="RHOD"/>
    <property type="match status" value="1"/>
</dbReference>
<dbReference type="InterPro" id="IPR001763">
    <property type="entry name" value="Rhodanese-like_dom"/>
</dbReference>
<dbReference type="OrthoDB" id="8300214at2759"/>
<evidence type="ECO:0000259" key="1">
    <source>
        <dbReference type="PROSITE" id="PS50206"/>
    </source>
</evidence>
<proteinExistence type="predicted"/>
<dbReference type="EMBL" id="KV454407">
    <property type="protein sequence ID" value="ODQ67346.1"/>
    <property type="molecule type" value="Genomic_DNA"/>
</dbReference>
<dbReference type="STRING" id="857566.A0A1E3PPI9"/>
<dbReference type="GO" id="GO:0005634">
    <property type="term" value="C:nucleus"/>
    <property type="evidence" value="ECO:0007669"/>
    <property type="project" value="TreeGrafter"/>
</dbReference>
<dbReference type="Pfam" id="PF00581">
    <property type="entry name" value="Rhodanese"/>
    <property type="match status" value="1"/>
</dbReference>
<reference evidence="2 3" key="1">
    <citation type="journal article" date="2016" name="Proc. Natl. Acad. Sci. U.S.A.">
        <title>Comparative genomics of biotechnologically important yeasts.</title>
        <authorList>
            <person name="Riley R."/>
            <person name="Haridas S."/>
            <person name="Wolfe K.H."/>
            <person name="Lopes M.R."/>
            <person name="Hittinger C.T."/>
            <person name="Goeker M."/>
            <person name="Salamov A.A."/>
            <person name="Wisecaver J.H."/>
            <person name="Long T.M."/>
            <person name="Calvey C.H."/>
            <person name="Aerts A.L."/>
            <person name="Barry K.W."/>
            <person name="Choi C."/>
            <person name="Clum A."/>
            <person name="Coughlan A.Y."/>
            <person name="Deshpande S."/>
            <person name="Douglass A.P."/>
            <person name="Hanson S.J."/>
            <person name="Klenk H.-P."/>
            <person name="LaButti K.M."/>
            <person name="Lapidus A."/>
            <person name="Lindquist E.A."/>
            <person name="Lipzen A.M."/>
            <person name="Meier-Kolthoff J.P."/>
            <person name="Ohm R.A."/>
            <person name="Otillar R.P."/>
            <person name="Pangilinan J.L."/>
            <person name="Peng Y."/>
            <person name="Rokas A."/>
            <person name="Rosa C.A."/>
            <person name="Scheuner C."/>
            <person name="Sibirny A.A."/>
            <person name="Slot J.C."/>
            <person name="Stielow J.B."/>
            <person name="Sun H."/>
            <person name="Kurtzman C.P."/>
            <person name="Blackwell M."/>
            <person name="Grigoriev I.V."/>
            <person name="Jeffries T.W."/>
        </authorList>
    </citation>
    <scope>NUCLEOTIDE SEQUENCE [LARGE SCALE GENOMIC DNA]</scope>
    <source>
        <strain evidence="2 3">DSM 6958</strain>
    </source>
</reference>
<dbReference type="AlphaFoldDB" id="A0A1E3PPI9"/>
<dbReference type="Proteomes" id="UP000095009">
    <property type="component" value="Unassembled WGS sequence"/>
</dbReference>
<evidence type="ECO:0000313" key="2">
    <source>
        <dbReference type="EMBL" id="ODQ67346.1"/>
    </source>
</evidence>
<dbReference type="GO" id="GO:0005737">
    <property type="term" value="C:cytoplasm"/>
    <property type="evidence" value="ECO:0007669"/>
    <property type="project" value="TreeGrafter"/>
</dbReference>
<dbReference type="InterPro" id="IPR036873">
    <property type="entry name" value="Rhodanese-like_dom_sf"/>
</dbReference>
<dbReference type="GO" id="GO:0004725">
    <property type="term" value="F:protein tyrosine phosphatase activity"/>
    <property type="evidence" value="ECO:0007669"/>
    <property type="project" value="TreeGrafter"/>
</dbReference>
<feature type="domain" description="Rhodanese" evidence="1">
    <location>
        <begin position="34"/>
        <end position="136"/>
    </location>
</feature>
<dbReference type="SUPFAM" id="SSF52821">
    <property type="entry name" value="Rhodanese/Cell cycle control phosphatase"/>
    <property type="match status" value="1"/>
</dbReference>
<gene>
    <name evidence="2" type="ORF">NADFUDRAFT_45471</name>
</gene>
<dbReference type="PANTHER" id="PTHR10828">
    <property type="entry name" value="M-PHASE INDUCER PHOSPHATASE DUAL SPECIFICITY PHOSPHATASE CDC25"/>
    <property type="match status" value="1"/>
</dbReference>
<dbReference type="Gene3D" id="3.40.250.10">
    <property type="entry name" value="Rhodanese-like domain"/>
    <property type="match status" value="1"/>
</dbReference>
<accession>A0A1E3PPI9</accession>
<keyword evidence="3" id="KW-1185">Reference proteome</keyword>
<protein>
    <submittedName>
        <fullName evidence="2">Rhodanese-like protein</fullName>
    </submittedName>
</protein>
<dbReference type="PANTHER" id="PTHR10828:SF50">
    <property type="entry name" value="REDUCTASE (ARC2), PUTATIVE (AFU_ORTHOLOGUE AFUA_6G13400)-RELATED"/>
    <property type="match status" value="1"/>
</dbReference>
<dbReference type="PROSITE" id="PS50206">
    <property type="entry name" value="RHODANESE_3"/>
    <property type="match status" value="1"/>
</dbReference>
<name>A0A1E3PPI9_9ASCO</name>
<organism evidence="2 3">
    <name type="scientific">Nadsonia fulvescens var. elongata DSM 6958</name>
    <dbReference type="NCBI Taxonomy" id="857566"/>
    <lineage>
        <taxon>Eukaryota</taxon>
        <taxon>Fungi</taxon>
        <taxon>Dikarya</taxon>
        <taxon>Ascomycota</taxon>
        <taxon>Saccharomycotina</taxon>
        <taxon>Dipodascomycetes</taxon>
        <taxon>Dipodascales</taxon>
        <taxon>Dipodascales incertae sedis</taxon>
        <taxon>Nadsonia</taxon>
    </lineage>
</organism>
<sequence>MGIDVPTWCRSYAAPESTAATIDKSELKKDIEENPEGILIIDLRREDFEGGNIKGSYNIPAQSIYGYEGISKIVKLAESTKVNKVIFHCKLSRDRATRSAGWFQDYVKKHNIEDIQGVVLSGGILEWVSGGDDYTQLMEGFDQ</sequence>